<dbReference type="PANTHER" id="PTHR21192:SF2">
    <property type="entry name" value="NADH DEHYDROGENASE [UBIQUINONE] 1 ALPHA SUBCOMPLEX ASSEMBLY FACTOR 3"/>
    <property type="match status" value="1"/>
</dbReference>
<dbReference type="Proteomes" id="UP000295443">
    <property type="component" value="Unassembled WGS sequence"/>
</dbReference>
<dbReference type="SUPFAM" id="SSF64076">
    <property type="entry name" value="MTH938-like"/>
    <property type="match status" value="1"/>
</dbReference>
<accession>A0A4R1BA90</accession>
<sequence length="123" mass="13248">MKLHLSLTTGINLVTAHGDGFVEVNRNRHAGSLILLPEHLADWPVADFEGLTPAALSGLLPFKPSLVLLGTGRRHRFPRPDCYRELIEAGIGVEHMDTGAACRTYNILATEGRLVAAALIVGD</sequence>
<comment type="caution">
    <text evidence="1">The sequence shown here is derived from an EMBL/GenBank/DDBJ whole genome shotgun (WGS) entry which is preliminary data.</text>
</comment>
<dbReference type="CDD" id="cd05560">
    <property type="entry name" value="Xcc1710_like"/>
    <property type="match status" value="1"/>
</dbReference>
<keyword evidence="2" id="KW-1185">Reference proteome</keyword>
<dbReference type="OrthoDB" id="9800373at2"/>
<evidence type="ECO:0000313" key="2">
    <source>
        <dbReference type="Proteomes" id="UP000295443"/>
    </source>
</evidence>
<dbReference type="InterPro" id="IPR036748">
    <property type="entry name" value="MTH938-like_sf"/>
</dbReference>
<organism evidence="1 2">
    <name type="scientific">Parasulfuritortus cantonensis</name>
    <dbReference type="NCBI Taxonomy" id="2528202"/>
    <lineage>
        <taxon>Bacteria</taxon>
        <taxon>Pseudomonadati</taxon>
        <taxon>Pseudomonadota</taxon>
        <taxon>Betaproteobacteria</taxon>
        <taxon>Nitrosomonadales</taxon>
        <taxon>Thiobacillaceae</taxon>
        <taxon>Parasulfuritortus</taxon>
    </lineage>
</organism>
<gene>
    <name evidence="1" type="ORF">EZJ19_10050</name>
</gene>
<protein>
    <recommendedName>
        <fullName evidence="3">Xcc1710-like domain-containing protein</fullName>
    </recommendedName>
</protein>
<evidence type="ECO:0008006" key="3">
    <source>
        <dbReference type="Google" id="ProtNLM"/>
    </source>
</evidence>
<dbReference type="PANTHER" id="PTHR21192">
    <property type="entry name" value="NUCLEAR PROTEIN E3-3"/>
    <property type="match status" value="1"/>
</dbReference>
<dbReference type="RefSeq" id="WP_131447165.1">
    <property type="nucleotide sequence ID" value="NZ_SJZB01000036.1"/>
</dbReference>
<dbReference type="Gene3D" id="3.40.1230.10">
    <property type="entry name" value="MTH938-like"/>
    <property type="match status" value="1"/>
</dbReference>
<dbReference type="Pfam" id="PF04430">
    <property type="entry name" value="DUF498"/>
    <property type="match status" value="1"/>
</dbReference>
<evidence type="ECO:0000313" key="1">
    <source>
        <dbReference type="EMBL" id="TCJ13865.1"/>
    </source>
</evidence>
<name>A0A4R1BA90_9PROT</name>
<reference evidence="1 2" key="1">
    <citation type="submission" date="2019-03" db="EMBL/GenBank/DDBJ databases">
        <title>Genome sequence of Thiobacillaceae bacterium LSR1, a sulfur-oxidizing bacterium isolated from freshwater sediment.</title>
        <authorList>
            <person name="Li S."/>
        </authorList>
    </citation>
    <scope>NUCLEOTIDE SEQUENCE [LARGE SCALE GENOMIC DNA]</scope>
    <source>
        <strain evidence="1 2">LSR1</strain>
    </source>
</reference>
<dbReference type="AlphaFoldDB" id="A0A4R1BA90"/>
<dbReference type="EMBL" id="SJZB01000036">
    <property type="protein sequence ID" value="TCJ13865.1"/>
    <property type="molecule type" value="Genomic_DNA"/>
</dbReference>
<proteinExistence type="predicted"/>
<dbReference type="InterPro" id="IPR007523">
    <property type="entry name" value="NDUFAF3/AAMDC"/>
</dbReference>